<dbReference type="EMBL" id="CM044706">
    <property type="protein sequence ID" value="KAI5656962.1"/>
    <property type="molecule type" value="Genomic_DNA"/>
</dbReference>
<comment type="caution">
    <text evidence="1">The sequence shown here is derived from an EMBL/GenBank/DDBJ whole genome shotgun (WGS) entry which is preliminary data.</text>
</comment>
<proteinExistence type="predicted"/>
<evidence type="ECO:0000313" key="1">
    <source>
        <dbReference type="EMBL" id="KAI5656962.1"/>
    </source>
</evidence>
<keyword evidence="2" id="KW-1185">Reference proteome</keyword>
<dbReference type="Proteomes" id="UP001060085">
    <property type="component" value="Linkage Group LG06"/>
</dbReference>
<reference evidence="2" key="1">
    <citation type="journal article" date="2023" name="Nat. Plants">
        <title>Single-cell RNA sequencing provides a high-resolution roadmap for understanding the multicellular compartmentation of specialized metabolism.</title>
        <authorList>
            <person name="Sun S."/>
            <person name="Shen X."/>
            <person name="Li Y."/>
            <person name="Li Y."/>
            <person name="Wang S."/>
            <person name="Li R."/>
            <person name="Zhang H."/>
            <person name="Shen G."/>
            <person name="Guo B."/>
            <person name="Wei J."/>
            <person name="Xu J."/>
            <person name="St-Pierre B."/>
            <person name="Chen S."/>
            <person name="Sun C."/>
        </authorList>
    </citation>
    <scope>NUCLEOTIDE SEQUENCE [LARGE SCALE GENOMIC DNA]</scope>
</reference>
<gene>
    <name evidence="1" type="ORF">M9H77_25755</name>
</gene>
<protein>
    <submittedName>
        <fullName evidence="1">Uncharacterized protein</fullName>
    </submittedName>
</protein>
<accession>A0ACC0A934</accession>
<organism evidence="1 2">
    <name type="scientific">Catharanthus roseus</name>
    <name type="common">Madagascar periwinkle</name>
    <name type="synonym">Vinca rosea</name>
    <dbReference type="NCBI Taxonomy" id="4058"/>
    <lineage>
        <taxon>Eukaryota</taxon>
        <taxon>Viridiplantae</taxon>
        <taxon>Streptophyta</taxon>
        <taxon>Embryophyta</taxon>
        <taxon>Tracheophyta</taxon>
        <taxon>Spermatophyta</taxon>
        <taxon>Magnoliopsida</taxon>
        <taxon>eudicotyledons</taxon>
        <taxon>Gunneridae</taxon>
        <taxon>Pentapetalae</taxon>
        <taxon>asterids</taxon>
        <taxon>lamiids</taxon>
        <taxon>Gentianales</taxon>
        <taxon>Apocynaceae</taxon>
        <taxon>Rauvolfioideae</taxon>
        <taxon>Vinceae</taxon>
        <taxon>Catharanthinae</taxon>
        <taxon>Catharanthus</taxon>
    </lineage>
</organism>
<name>A0ACC0A934_CATRO</name>
<evidence type="ECO:0000313" key="2">
    <source>
        <dbReference type="Proteomes" id="UP001060085"/>
    </source>
</evidence>
<sequence>MERYSEQKKDSPKTLTKKKKKKKRKKENDRRTCSQQNRNRKKKRTLPRSRDPLSSSFLFLPLDSAGAATVVTRRDGDRRQVTVAARRDAKQDTETVAGGAAQAAGFQTSVPAVLQTLKKKKLILDFVFWSCSSVISRFCSRFSALIENCNAYPVRDGQSFLVSDGMLTLKYSPAIFTERLESIEFPKFNRNAVVK</sequence>